<dbReference type="EMBL" id="MU004186">
    <property type="protein sequence ID" value="KAF2497904.1"/>
    <property type="molecule type" value="Genomic_DNA"/>
</dbReference>
<dbReference type="SMART" id="SM00855">
    <property type="entry name" value="PGAM"/>
    <property type="match status" value="1"/>
</dbReference>
<keyword evidence="1" id="KW-0378">Hydrolase</keyword>
<dbReference type="PANTHER" id="PTHR46517">
    <property type="entry name" value="FRUCTOSE-2,6-BISPHOSPHATASE TIGAR"/>
    <property type="match status" value="1"/>
</dbReference>
<evidence type="ECO:0000256" key="1">
    <source>
        <dbReference type="ARBA" id="ARBA00022801"/>
    </source>
</evidence>
<keyword evidence="5" id="KW-1185">Reference proteome</keyword>
<evidence type="ECO:0000313" key="5">
    <source>
        <dbReference type="Proteomes" id="UP000799750"/>
    </source>
</evidence>
<protein>
    <submittedName>
        <fullName evidence="4">Phosphoglycerate mutase-like protein</fullName>
    </submittedName>
</protein>
<name>A0A6A6R0Z5_9PEZI</name>
<gene>
    <name evidence="4" type="ORF">BU16DRAFT_328346</name>
</gene>
<evidence type="ECO:0000256" key="3">
    <source>
        <dbReference type="SAM" id="MobiDB-lite"/>
    </source>
</evidence>
<dbReference type="InterPro" id="IPR013078">
    <property type="entry name" value="His_Pase_superF_clade-1"/>
</dbReference>
<dbReference type="GO" id="GO:0005829">
    <property type="term" value="C:cytosol"/>
    <property type="evidence" value="ECO:0007669"/>
    <property type="project" value="TreeGrafter"/>
</dbReference>
<feature type="binding site" evidence="2">
    <location>
        <position position="59"/>
    </location>
    <ligand>
        <name>substrate</name>
    </ligand>
</feature>
<proteinExistence type="predicted"/>
<dbReference type="Pfam" id="PF00300">
    <property type="entry name" value="His_Phos_1"/>
    <property type="match status" value="1"/>
</dbReference>
<accession>A0A6A6R0Z5</accession>
<dbReference type="PANTHER" id="PTHR46517:SF1">
    <property type="entry name" value="FRUCTOSE-2,6-BISPHOSPHATASE TIGAR"/>
    <property type="match status" value="1"/>
</dbReference>
<evidence type="ECO:0000313" key="4">
    <source>
        <dbReference type="EMBL" id="KAF2497904.1"/>
    </source>
</evidence>
<dbReference type="SUPFAM" id="SSF53254">
    <property type="entry name" value="Phosphoglycerate mutase-like"/>
    <property type="match status" value="1"/>
</dbReference>
<dbReference type="AlphaFoldDB" id="A0A6A6R0Z5"/>
<dbReference type="InterPro" id="IPR029033">
    <property type="entry name" value="His_PPase_superfam"/>
</dbReference>
<feature type="binding site" evidence="2">
    <location>
        <begin position="7"/>
        <end position="14"/>
    </location>
    <ligand>
        <name>substrate</name>
    </ligand>
</feature>
<evidence type="ECO:0000256" key="2">
    <source>
        <dbReference type="PIRSR" id="PIRSR613078-2"/>
    </source>
</evidence>
<reference evidence="4" key="1">
    <citation type="journal article" date="2020" name="Stud. Mycol.">
        <title>101 Dothideomycetes genomes: a test case for predicting lifestyles and emergence of pathogens.</title>
        <authorList>
            <person name="Haridas S."/>
            <person name="Albert R."/>
            <person name="Binder M."/>
            <person name="Bloem J."/>
            <person name="Labutti K."/>
            <person name="Salamov A."/>
            <person name="Andreopoulos B."/>
            <person name="Baker S."/>
            <person name="Barry K."/>
            <person name="Bills G."/>
            <person name="Bluhm B."/>
            <person name="Cannon C."/>
            <person name="Castanera R."/>
            <person name="Culley D."/>
            <person name="Daum C."/>
            <person name="Ezra D."/>
            <person name="Gonzalez J."/>
            <person name="Henrissat B."/>
            <person name="Kuo A."/>
            <person name="Liang C."/>
            <person name="Lipzen A."/>
            <person name="Lutzoni F."/>
            <person name="Magnuson J."/>
            <person name="Mondo S."/>
            <person name="Nolan M."/>
            <person name="Ohm R."/>
            <person name="Pangilinan J."/>
            <person name="Park H.-J."/>
            <person name="Ramirez L."/>
            <person name="Alfaro M."/>
            <person name="Sun H."/>
            <person name="Tritt A."/>
            <person name="Yoshinaga Y."/>
            <person name="Zwiers L.-H."/>
            <person name="Turgeon B."/>
            <person name="Goodwin S."/>
            <person name="Spatafora J."/>
            <person name="Crous P."/>
            <person name="Grigoriev I."/>
        </authorList>
    </citation>
    <scope>NUCLEOTIDE SEQUENCE</scope>
    <source>
        <strain evidence="4">CBS 269.34</strain>
    </source>
</reference>
<organism evidence="4 5">
    <name type="scientific">Lophium mytilinum</name>
    <dbReference type="NCBI Taxonomy" id="390894"/>
    <lineage>
        <taxon>Eukaryota</taxon>
        <taxon>Fungi</taxon>
        <taxon>Dikarya</taxon>
        <taxon>Ascomycota</taxon>
        <taxon>Pezizomycotina</taxon>
        <taxon>Dothideomycetes</taxon>
        <taxon>Pleosporomycetidae</taxon>
        <taxon>Mytilinidiales</taxon>
        <taxon>Mytilinidiaceae</taxon>
        <taxon>Lophium</taxon>
    </lineage>
</organism>
<dbReference type="CDD" id="cd07067">
    <property type="entry name" value="HP_PGM_like"/>
    <property type="match status" value="1"/>
</dbReference>
<dbReference type="GO" id="GO:0004331">
    <property type="term" value="F:fructose-2,6-bisphosphate 2-phosphatase activity"/>
    <property type="evidence" value="ECO:0007669"/>
    <property type="project" value="TreeGrafter"/>
</dbReference>
<sequence length="312" mass="35131">MRLFLIRHGETVDNVAQLYAGSRDSELTNHGFQQATRLGRHLNVTGHRFSHVFSSHLQRAFRTAELILEAQASTVSTNDERLQVKRLPLLMEQDFGFFEGKKWYQKPPGGAKSGKEAHRDENVNTPGFVDMETKESMAERMDAFLDEHLIPLLDDRPLDDKRSVAIVSHGIILSVLWRRLLARLPPKSVTPSVQVLETSRSFQLEHLGGWSNTGYLELSLQKQPSPPPQNEVKDDSSTSLEVGLAKTDELPEEIPPRVATTRILHEWTTVIETVNGKSHLQGFKRTGGGVGSAKYDAGQKTLDTFFKRRRIS</sequence>
<dbReference type="GO" id="GO:0045820">
    <property type="term" value="P:negative regulation of glycolytic process"/>
    <property type="evidence" value="ECO:0007669"/>
    <property type="project" value="TreeGrafter"/>
</dbReference>
<feature type="region of interest" description="Disordered" evidence="3">
    <location>
        <begin position="221"/>
        <end position="241"/>
    </location>
</feature>
<dbReference type="OrthoDB" id="354304at2759"/>
<dbReference type="InterPro" id="IPR051695">
    <property type="entry name" value="Phosphoglycerate_Mutase"/>
</dbReference>
<dbReference type="GO" id="GO:0043456">
    <property type="term" value="P:regulation of pentose-phosphate shunt"/>
    <property type="evidence" value="ECO:0007669"/>
    <property type="project" value="TreeGrafter"/>
</dbReference>
<dbReference type="InterPro" id="IPR001345">
    <property type="entry name" value="PG/BPGM_mutase_AS"/>
</dbReference>
<dbReference type="Gene3D" id="3.40.50.1240">
    <property type="entry name" value="Phosphoglycerate mutase-like"/>
    <property type="match status" value="1"/>
</dbReference>
<dbReference type="Proteomes" id="UP000799750">
    <property type="component" value="Unassembled WGS sequence"/>
</dbReference>
<dbReference type="PROSITE" id="PS00175">
    <property type="entry name" value="PG_MUTASE"/>
    <property type="match status" value="1"/>
</dbReference>